<proteinExistence type="predicted"/>
<sequence length="579" mass="59038">MPVPSLITSLSTTPASNSPAGSESPALIDDYLRTLSAFLASIRDNAGNGWVSPYLTSAITVTSSISVTSASPALSITQTGAGTGLSVTATSTNLRTYSTDALPFYVQTFKARGVSGTPLVVSSGDSLGMLQFNGYTGAADAPAANIYAATDAAPSTTSMPGRLIFSTTPAASLVPVERMRIDSNGDVGIGQTNPVFKLDVLGSANFAGGAITLNPASFNVTISPTGTGTVAIAPATAGAINNMTVGATTPLAGSFTALTATSVNGGQLAGLRNRITNGGFAVDQRNSGAAQTITAAAALAYTVDRFYGYCTGANVTGQRVAGTSPNAYLYRFTGAASVTKIGHAQRIEDINCQDLAGKTATLSVDLSNSLLTTVTWTAWYATTANTFGTLAAPTRTQIATGSFTVTSTLTRYSTNISVPSAATTGIEIEFSVAAQTSGTWSIGNVQFELGSVATPFEQRPYGLELVLCQRYLPAVLSTSATNSPVCSAFNTTAVQSIPIYPFPVRPRVAPTGISVRAAGDFTINHPTVPVVCTALSFGAASLDAAQLTATVASGLTANAGTNLYMTNASGFILFNGCEL</sequence>
<dbReference type="EMBL" id="LR796192">
    <property type="protein sequence ID" value="CAB4126077.1"/>
    <property type="molecule type" value="Genomic_DNA"/>
</dbReference>
<evidence type="ECO:0000313" key="2">
    <source>
        <dbReference type="EMBL" id="CAB4126077.1"/>
    </source>
</evidence>
<organism evidence="2">
    <name type="scientific">uncultured Caudovirales phage</name>
    <dbReference type="NCBI Taxonomy" id="2100421"/>
    <lineage>
        <taxon>Viruses</taxon>
        <taxon>Duplodnaviria</taxon>
        <taxon>Heunggongvirae</taxon>
        <taxon>Uroviricota</taxon>
        <taxon>Caudoviricetes</taxon>
        <taxon>Peduoviridae</taxon>
        <taxon>Maltschvirus</taxon>
        <taxon>Maltschvirus maltsch</taxon>
    </lineage>
</organism>
<dbReference type="EMBL" id="LR798218">
    <property type="protein sequence ID" value="CAB5194795.1"/>
    <property type="molecule type" value="Genomic_DNA"/>
</dbReference>
<protein>
    <submittedName>
        <fullName evidence="2">Uncharacterized protein</fullName>
    </submittedName>
</protein>
<reference evidence="2" key="1">
    <citation type="submission" date="2020-04" db="EMBL/GenBank/DDBJ databases">
        <authorList>
            <person name="Chiriac C."/>
            <person name="Salcher M."/>
            <person name="Ghai R."/>
            <person name="Kavagutti S V."/>
        </authorList>
    </citation>
    <scope>NUCLEOTIDE SEQUENCE</scope>
</reference>
<feature type="compositionally biased region" description="Polar residues" evidence="1">
    <location>
        <begin position="1"/>
        <end position="21"/>
    </location>
</feature>
<accession>A0A6J5KYJ8</accession>
<feature type="region of interest" description="Disordered" evidence="1">
    <location>
        <begin position="1"/>
        <end position="23"/>
    </location>
</feature>
<gene>
    <name evidence="3" type="ORF">UFOVP170_24</name>
    <name evidence="2" type="ORF">UFOVP73_2</name>
</gene>
<evidence type="ECO:0000313" key="3">
    <source>
        <dbReference type="EMBL" id="CAB5194795.1"/>
    </source>
</evidence>
<name>A0A6J5KYJ8_9CAUD</name>
<evidence type="ECO:0000256" key="1">
    <source>
        <dbReference type="SAM" id="MobiDB-lite"/>
    </source>
</evidence>